<evidence type="ECO:0000256" key="1">
    <source>
        <dbReference type="SAM" id="Phobius"/>
    </source>
</evidence>
<dbReference type="HOGENOM" id="CLU_1305673_0_0_1"/>
<sequence length="211" mass="22894">MSCHAPTRSHCSLSSPPIAAKLEASVTGKRLLPANRLVVTLIHAIHHTPMGPHKLMMKRRSAHNNRAIGFYSIMFSFVVIVHLFAGSSISHIPASPFRTCVHTKRLGNSQSSAALFPACFLSWDRETCRASFSSSLGINIQTHETLIASHNSAAPARNLGTKAESDFRLLCLVSIFMQGPRPPRQAPPLNITSTVKNGCPSLNGVIFATIF</sequence>
<proteinExistence type="predicted"/>
<keyword evidence="1" id="KW-0472">Membrane</keyword>
<name>F2RZQ3_TRIT1</name>
<keyword evidence="3" id="KW-1185">Reference proteome</keyword>
<evidence type="ECO:0000313" key="2">
    <source>
        <dbReference type="EMBL" id="EGD96852.1"/>
    </source>
</evidence>
<dbReference type="EMBL" id="GG698497">
    <property type="protein sequence ID" value="EGD96852.1"/>
    <property type="molecule type" value="Genomic_DNA"/>
</dbReference>
<organism evidence="2 3">
    <name type="scientific">Trichophyton tonsurans (strain CBS 112818)</name>
    <name type="common">Scalp ringworm fungus</name>
    <dbReference type="NCBI Taxonomy" id="647933"/>
    <lineage>
        <taxon>Eukaryota</taxon>
        <taxon>Fungi</taxon>
        <taxon>Dikarya</taxon>
        <taxon>Ascomycota</taxon>
        <taxon>Pezizomycotina</taxon>
        <taxon>Eurotiomycetes</taxon>
        <taxon>Eurotiomycetidae</taxon>
        <taxon>Onygenales</taxon>
        <taxon>Arthrodermataceae</taxon>
        <taxon>Trichophyton</taxon>
    </lineage>
</organism>
<keyword evidence="1" id="KW-1133">Transmembrane helix</keyword>
<reference evidence="3" key="1">
    <citation type="journal article" date="2012" name="MBio">
        <title>Comparative genome analysis of Trichophyton rubrum and related dermatophytes reveals candidate genes involved in infection.</title>
        <authorList>
            <person name="Martinez D.A."/>
            <person name="Oliver B.G."/>
            <person name="Graeser Y."/>
            <person name="Goldberg J.M."/>
            <person name="Li W."/>
            <person name="Martinez-Rossi N.M."/>
            <person name="Monod M."/>
            <person name="Shelest E."/>
            <person name="Barton R.C."/>
            <person name="Birch E."/>
            <person name="Brakhage A.A."/>
            <person name="Chen Z."/>
            <person name="Gurr S.J."/>
            <person name="Heiman D."/>
            <person name="Heitman J."/>
            <person name="Kosti I."/>
            <person name="Rossi A."/>
            <person name="Saif S."/>
            <person name="Samalova M."/>
            <person name="Saunders C.W."/>
            <person name="Shea T."/>
            <person name="Summerbell R.C."/>
            <person name="Xu J."/>
            <person name="Young S."/>
            <person name="Zeng Q."/>
            <person name="Birren B.W."/>
            <person name="Cuomo C.A."/>
            <person name="White T.C."/>
        </authorList>
    </citation>
    <scope>NUCLEOTIDE SEQUENCE [LARGE SCALE GENOMIC DNA]</scope>
    <source>
        <strain evidence="3">CBS 112818</strain>
    </source>
</reference>
<evidence type="ECO:0000313" key="3">
    <source>
        <dbReference type="Proteomes" id="UP000009172"/>
    </source>
</evidence>
<feature type="transmembrane region" description="Helical" evidence="1">
    <location>
        <begin position="67"/>
        <end position="85"/>
    </location>
</feature>
<gene>
    <name evidence="2" type="ORF">TESG_08462</name>
</gene>
<dbReference type="Proteomes" id="UP000009172">
    <property type="component" value="Unassembled WGS sequence"/>
</dbReference>
<accession>F2RZQ3</accession>
<protein>
    <submittedName>
        <fullName evidence="2">Uncharacterized protein</fullName>
    </submittedName>
</protein>
<keyword evidence="1" id="KW-0812">Transmembrane</keyword>
<dbReference type="AlphaFoldDB" id="F2RZQ3"/>